<evidence type="ECO:0000256" key="4">
    <source>
        <dbReference type="ARBA" id="ARBA00023136"/>
    </source>
</evidence>
<dbReference type="VEuPathDB" id="TriTrypDB:ADEAN_000064100"/>
<keyword evidence="7" id="KW-1133">Transmembrane helix</keyword>
<dbReference type="InterPro" id="IPR043130">
    <property type="entry name" value="CDP-OH_PTrfase_TM_dom"/>
</dbReference>
<dbReference type="PROSITE" id="PS00379">
    <property type="entry name" value="CDP_ALCOHOL_P_TRANSF"/>
    <property type="match status" value="1"/>
</dbReference>
<feature type="compositionally biased region" description="Basic residues" evidence="6">
    <location>
        <begin position="11"/>
        <end position="28"/>
    </location>
</feature>
<gene>
    <name evidence="8" type="ORF">ADEAN_000064100</name>
</gene>
<evidence type="ECO:0000256" key="7">
    <source>
        <dbReference type="SAM" id="Phobius"/>
    </source>
</evidence>
<keyword evidence="4 7" id="KW-0472">Membrane</keyword>
<dbReference type="Gene3D" id="1.20.120.1760">
    <property type="match status" value="1"/>
</dbReference>
<dbReference type="PANTHER" id="PTHR10414:SF37">
    <property type="entry name" value="BB IN A BOXCAR, ISOFORM C"/>
    <property type="match status" value="1"/>
</dbReference>
<evidence type="ECO:0000313" key="9">
    <source>
        <dbReference type="Proteomes" id="UP000515908"/>
    </source>
</evidence>
<reference evidence="8 9" key="1">
    <citation type="submission" date="2020-08" db="EMBL/GenBank/DDBJ databases">
        <authorList>
            <person name="Newling K."/>
            <person name="Davey J."/>
            <person name="Forrester S."/>
        </authorList>
    </citation>
    <scope>NUCLEOTIDE SEQUENCE [LARGE SCALE GENOMIC DNA]</scope>
    <source>
        <strain evidence="9">Crithidia deanei Carvalho (ATCC PRA-265)</strain>
    </source>
</reference>
<feature type="transmembrane region" description="Helical" evidence="7">
    <location>
        <begin position="315"/>
        <end position="333"/>
    </location>
</feature>
<feature type="transmembrane region" description="Helical" evidence="7">
    <location>
        <begin position="92"/>
        <end position="113"/>
    </location>
</feature>
<dbReference type="PIRSF" id="PIRSF015665">
    <property type="entry name" value="CHOPT"/>
    <property type="match status" value="1"/>
</dbReference>
<dbReference type="OrthoDB" id="196717at2759"/>
<sequence>MKRILPSAMPPKRKSSRSRSGSRKRSTSRPKSTTTRPEEKECCSLAIPNRYLANLKTYKYVGCDSSIMSCNVLKYYWNFVVELVPMTVAPNLLTLTGFIVGVSSTILNLYYYFYENKEYPAWAWYYAAFCLFFYQTFDAIDGKQARRTGAGSPLGELFDHGCDAVITPFVQANVCMALHMSPWMTFCYLFMSTVGLFTSIWEQYGTGLLDLGLISGPTEGILLCCVMFLLSATKGIAFWATPIAASPLFEKTIPFPAVLNGLLPFENKAGSLTVTIDNPRSLLFAFFFLSWIPTVFTNVYHVFVRPSVHKDSKTAFVAAAPTVFMTLLHYTVFLHFPDLQEKFPFALEFSYGLLVSYTVTKLTISRLCKMPYNGYFLLYVLNALVSLACVAYVVAPCLRARVSRDVFVHYAGQAFATLAGLGLVLYALMAVTVFRQIARYLGINIMTIKKR</sequence>
<dbReference type="GO" id="GO:0008654">
    <property type="term" value="P:phospholipid biosynthetic process"/>
    <property type="evidence" value="ECO:0007669"/>
    <property type="project" value="InterPro"/>
</dbReference>
<feature type="transmembrane region" description="Helical" evidence="7">
    <location>
        <begin position="282"/>
        <end position="303"/>
    </location>
</feature>
<feature type="region of interest" description="Disordered" evidence="6">
    <location>
        <begin position="1"/>
        <end position="39"/>
    </location>
</feature>
<dbReference type="PANTHER" id="PTHR10414">
    <property type="entry name" value="ETHANOLAMINEPHOSPHOTRANSFERASE"/>
    <property type="match status" value="1"/>
</dbReference>
<comment type="subcellular location">
    <subcellularLocation>
        <location evidence="1">Membrane</location>
    </subcellularLocation>
</comment>
<evidence type="ECO:0000256" key="5">
    <source>
        <dbReference type="RuleBase" id="RU003750"/>
    </source>
</evidence>
<evidence type="ECO:0000313" key="8">
    <source>
        <dbReference type="EMBL" id="CAD2213204.1"/>
    </source>
</evidence>
<feature type="transmembrane region" description="Helical" evidence="7">
    <location>
        <begin position="345"/>
        <end position="364"/>
    </location>
</feature>
<keyword evidence="9" id="KW-1185">Reference proteome</keyword>
<evidence type="ECO:0000256" key="1">
    <source>
        <dbReference type="ARBA" id="ARBA00004370"/>
    </source>
</evidence>
<feature type="transmembrane region" description="Helical" evidence="7">
    <location>
        <begin position="183"/>
        <end position="201"/>
    </location>
</feature>
<dbReference type="AlphaFoldDB" id="A0A7G2C1L8"/>
<organism evidence="8 9">
    <name type="scientific">Angomonas deanei</name>
    <dbReference type="NCBI Taxonomy" id="59799"/>
    <lineage>
        <taxon>Eukaryota</taxon>
        <taxon>Discoba</taxon>
        <taxon>Euglenozoa</taxon>
        <taxon>Kinetoplastea</taxon>
        <taxon>Metakinetoplastina</taxon>
        <taxon>Trypanosomatida</taxon>
        <taxon>Trypanosomatidae</taxon>
        <taxon>Strigomonadinae</taxon>
        <taxon>Angomonas</taxon>
    </lineage>
</organism>
<dbReference type="GO" id="GO:0016780">
    <property type="term" value="F:phosphotransferase activity, for other substituted phosphate groups"/>
    <property type="evidence" value="ECO:0007669"/>
    <property type="project" value="InterPro"/>
</dbReference>
<accession>A0A7G2C1L8</accession>
<keyword evidence="7" id="KW-0812">Transmembrane</keyword>
<keyword evidence="3 5" id="KW-0808">Transferase</keyword>
<feature type="transmembrane region" description="Helical" evidence="7">
    <location>
        <begin position="119"/>
        <end position="137"/>
    </location>
</feature>
<protein>
    <submittedName>
        <fullName evidence="8">CDP-alcohol phosphatidyltransferase, putative</fullName>
    </submittedName>
</protein>
<dbReference type="InterPro" id="IPR000462">
    <property type="entry name" value="CDP-OH_P_trans"/>
</dbReference>
<dbReference type="Pfam" id="PF01066">
    <property type="entry name" value="CDP-OH_P_transf"/>
    <property type="match status" value="1"/>
</dbReference>
<feature type="transmembrane region" description="Helical" evidence="7">
    <location>
        <begin position="376"/>
        <end position="395"/>
    </location>
</feature>
<evidence type="ECO:0000256" key="2">
    <source>
        <dbReference type="ARBA" id="ARBA00010441"/>
    </source>
</evidence>
<dbReference type="InterPro" id="IPR048254">
    <property type="entry name" value="CDP_ALCOHOL_P_TRANSF_CS"/>
</dbReference>
<dbReference type="GO" id="GO:0016020">
    <property type="term" value="C:membrane"/>
    <property type="evidence" value="ECO:0007669"/>
    <property type="project" value="UniProtKB-SubCell"/>
</dbReference>
<evidence type="ECO:0000256" key="3">
    <source>
        <dbReference type="ARBA" id="ARBA00022679"/>
    </source>
</evidence>
<name>A0A7G2C1L8_9TRYP</name>
<feature type="transmembrane region" description="Helical" evidence="7">
    <location>
        <begin position="415"/>
        <end position="434"/>
    </location>
</feature>
<dbReference type="InterPro" id="IPR014472">
    <property type="entry name" value="CHOPT"/>
</dbReference>
<evidence type="ECO:0000256" key="6">
    <source>
        <dbReference type="SAM" id="MobiDB-lite"/>
    </source>
</evidence>
<dbReference type="Proteomes" id="UP000515908">
    <property type="component" value="Chromosome 01"/>
</dbReference>
<proteinExistence type="inferred from homology"/>
<dbReference type="EMBL" id="LR877145">
    <property type="protein sequence ID" value="CAD2213204.1"/>
    <property type="molecule type" value="Genomic_DNA"/>
</dbReference>
<comment type="similarity">
    <text evidence="2 5">Belongs to the CDP-alcohol phosphatidyltransferase class-I family.</text>
</comment>